<dbReference type="EMBL" id="ML975152">
    <property type="protein sequence ID" value="KAF1814876.1"/>
    <property type="molecule type" value="Genomic_DNA"/>
</dbReference>
<feature type="region of interest" description="Disordered" evidence="1">
    <location>
        <begin position="1"/>
        <end position="61"/>
    </location>
</feature>
<protein>
    <recommendedName>
        <fullName evidence="5">BZIP transcription factor</fullName>
    </recommendedName>
</protein>
<evidence type="ECO:0000313" key="2">
    <source>
        <dbReference type="EMBL" id="KAF1814876.1"/>
    </source>
</evidence>
<feature type="compositionally biased region" description="Basic and acidic residues" evidence="1">
    <location>
        <begin position="42"/>
        <end position="61"/>
    </location>
</feature>
<dbReference type="InterPro" id="IPR021833">
    <property type="entry name" value="DUF3425"/>
</dbReference>
<reference evidence="4" key="2">
    <citation type="submission" date="2020-04" db="EMBL/GenBank/DDBJ databases">
        <authorList>
            <consortium name="NCBI Genome Project"/>
        </authorList>
    </citation>
    <scope>NUCLEOTIDE SEQUENCE</scope>
    <source>
        <strain evidence="4">CBS 781.70</strain>
    </source>
</reference>
<dbReference type="Proteomes" id="UP000504638">
    <property type="component" value="Unplaced"/>
</dbReference>
<dbReference type="CDD" id="cd14688">
    <property type="entry name" value="bZIP_YAP"/>
    <property type="match status" value="1"/>
</dbReference>
<evidence type="ECO:0000313" key="4">
    <source>
        <dbReference type="RefSeq" id="XP_033536507.1"/>
    </source>
</evidence>
<dbReference type="PANTHER" id="PTHR37012:SF2">
    <property type="entry name" value="BZIP DOMAIN-CONTAINING PROTEIN-RELATED"/>
    <property type="match status" value="1"/>
</dbReference>
<feature type="region of interest" description="Disordered" evidence="1">
    <location>
        <begin position="419"/>
        <end position="453"/>
    </location>
</feature>
<dbReference type="Pfam" id="PF11905">
    <property type="entry name" value="DUF3425"/>
    <property type="match status" value="1"/>
</dbReference>
<feature type="compositionally biased region" description="Low complexity" evidence="1">
    <location>
        <begin position="24"/>
        <end position="36"/>
    </location>
</feature>
<dbReference type="GeneID" id="54419458"/>
<evidence type="ECO:0008006" key="5">
    <source>
        <dbReference type="Google" id="ProtNLM"/>
    </source>
</evidence>
<feature type="region of interest" description="Disordered" evidence="1">
    <location>
        <begin position="125"/>
        <end position="193"/>
    </location>
</feature>
<sequence length="495" mass="55088">MQDPDFVTTPGSPQHHSNKRKRSAVGASASSRSVASLTPEQLARKRQNDREAQRAIRERTKTQITRLEDRVRELQSEQPYHDLQAAIQQKEAAERANEDIRRRLTSVIALIQPIVGGQSLNDLATAAQQERDPRAESSTNGNARPAAETRDTQAATEAHWTYPSAAPTSNIRGWSSTPSAPDQSRSNIHPGLQYGNLDERLGVDFILDGNQRLLNVANGVPPESATTSPRLHHTTIPLSQTPIHAYSILPQHIAPTFTLDSIFLKFLAERQQLAKEGASSKVIAGPRYPNFAPLLNQSTNSYSHPLSYVMTDIVRTFPDLRTLPEKVAVVHIMFLIMRWKIEPTRENYDRLPDWLQPRPSQLFTPHPVWFDYLPWPKMRDLMVQQDPWTVFDTFFIPYTTTISVNWPYDPKECLIPAPAQSSASVPGASPHSGAAGLSPHGAQTPDSDIADNAPGGWQINPLFEAHVLTLANWSLGPAFAEQFPELAAMVRIVDT</sequence>
<proteinExistence type="predicted"/>
<dbReference type="RefSeq" id="XP_033536507.1">
    <property type="nucleotide sequence ID" value="XM_033678888.1"/>
</dbReference>
<organism evidence="2">
    <name type="scientific">Eremomyces bilateralis CBS 781.70</name>
    <dbReference type="NCBI Taxonomy" id="1392243"/>
    <lineage>
        <taxon>Eukaryota</taxon>
        <taxon>Fungi</taxon>
        <taxon>Dikarya</taxon>
        <taxon>Ascomycota</taxon>
        <taxon>Pezizomycotina</taxon>
        <taxon>Dothideomycetes</taxon>
        <taxon>Dothideomycetes incertae sedis</taxon>
        <taxon>Eremomycetales</taxon>
        <taxon>Eremomycetaceae</taxon>
        <taxon>Eremomyces</taxon>
    </lineage>
</organism>
<evidence type="ECO:0000313" key="3">
    <source>
        <dbReference type="Proteomes" id="UP000504638"/>
    </source>
</evidence>
<accession>A0A6G1GAB3</accession>
<dbReference type="OrthoDB" id="4161589at2759"/>
<dbReference type="PANTHER" id="PTHR37012">
    <property type="entry name" value="B-ZIP TRANSCRIPTION FACTOR (EUROFUNG)-RELATED"/>
    <property type="match status" value="1"/>
</dbReference>
<reference evidence="2 4" key="1">
    <citation type="submission" date="2020-01" db="EMBL/GenBank/DDBJ databases">
        <authorList>
            <consortium name="DOE Joint Genome Institute"/>
            <person name="Haridas S."/>
            <person name="Albert R."/>
            <person name="Binder M."/>
            <person name="Bloem J."/>
            <person name="Labutti K."/>
            <person name="Salamov A."/>
            <person name="Andreopoulos B."/>
            <person name="Baker S.E."/>
            <person name="Barry K."/>
            <person name="Bills G."/>
            <person name="Bluhm B.H."/>
            <person name="Cannon C."/>
            <person name="Castanera R."/>
            <person name="Culley D.E."/>
            <person name="Daum C."/>
            <person name="Ezra D."/>
            <person name="Gonzalez J.B."/>
            <person name="Henrissat B."/>
            <person name="Kuo A."/>
            <person name="Liang C."/>
            <person name="Lipzen A."/>
            <person name="Lutzoni F."/>
            <person name="Magnuson J."/>
            <person name="Mondo S."/>
            <person name="Nolan M."/>
            <person name="Ohm R."/>
            <person name="Pangilinan J."/>
            <person name="Park H.-J."/>
            <person name="Ramirez L."/>
            <person name="Alfaro M."/>
            <person name="Sun H."/>
            <person name="Tritt A."/>
            <person name="Yoshinaga Y."/>
            <person name="Zwiers L.-H."/>
            <person name="Turgeon B.G."/>
            <person name="Goodwin S.B."/>
            <person name="Spatafora J.W."/>
            <person name="Crous P.W."/>
            <person name="Grigoriev I.V."/>
        </authorList>
    </citation>
    <scope>NUCLEOTIDE SEQUENCE</scope>
    <source>
        <strain evidence="2 4">CBS 781.70</strain>
    </source>
</reference>
<feature type="compositionally biased region" description="Polar residues" evidence="1">
    <location>
        <begin position="166"/>
        <end position="187"/>
    </location>
</feature>
<name>A0A6G1GAB3_9PEZI</name>
<gene>
    <name evidence="2 4" type="ORF">P152DRAFT_455913</name>
</gene>
<reference evidence="4" key="3">
    <citation type="submission" date="2025-04" db="UniProtKB">
        <authorList>
            <consortium name="RefSeq"/>
        </authorList>
    </citation>
    <scope>IDENTIFICATION</scope>
    <source>
        <strain evidence="4">CBS 781.70</strain>
    </source>
</reference>
<dbReference type="Gene3D" id="1.20.5.170">
    <property type="match status" value="1"/>
</dbReference>
<evidence type="ECO:0000256" key="1">
    <source>
        <dbReference type="SAM" id="MobiDB-lite"/>
    </source>
</evidence>
<dbReference type="AlphaFoldDB" id="A0A6G1GAB3"/>
<keyword evidence="3" id="KW-1185">Reference proteome</keyword>